<reference evidence="1" key="1">
    <citation type="submission" date="2023-03" db="EMBL/GenBank/DDBJ databases">
        <title>Chromosome-scale reference genome and RAD-based genetic map of yellow starthistle (Centaurea solstitialis) reveal putative structural variation and QTLs associated with invader traits.</title>
        <authorList>
            <person name="Reatini B."/>
            <person name="Cang F.A."/>
            <person name="Jiang Q."/>
            <person name="Mckibben M.T.W."/>
            <person name="Barker M.S."/>
            <person name="Rieseberg L.H."/>
            <person name="Dlugosch K.M."/>
        </authorList>
    </citation>
    <scope>NUCLEOTIDE SEQUENCE</scope>
    <source>
        <strain evidence="1">CAN-66</strain>
        <tissue evidence="1">Leaf</tissue>
    </source>
</reference>
<evidence type="ECO:0000313" key="2">
    <source>
        <dbReference type="Proteomes" id="UP001172457"/>
    </source>
</evidence>
<proteinExistence type="predicted"/>
<keyword evidence="2" id="KW-1185">Reference proteome</keyword>
<accession>A0AA38WE17</accession>
<organism evidence="1 2">
    <name type="scientific">Centaurea solstitialis</name>
    <name type="common">yellow star-thistle</name>
    <dbReference type="NCBI Taxonomy" id="347529"/>
    <lineage>
        <taxon>Eukaryota</taxon>
        <taxon>Viridiplantae</taxon>
        <taxon>Streptophyta</taxon>
        <taxon>Embryophyta</taxon>
        <taxon>Tracheophyta</taxon>
        <taxon>Spermatophyta</taxon>
        <taxon>Magnoliopsida</taxon>
        <taxon>eudicotyledons</taxon>
        <taxon>Gunneridae</taxon>
        <taxon>Pentapetalae</taxon>
        <taxon>asterids</taxon>
        <taxon>campanulids</taxon>
        <taxon>Asterales</taxon>
        <taxon>Asteraceae</taxon>
        <taxon>Carduoideae</taxon>
        <taxon>Cardueae</taxon>
        <taxon>Centaureinae</taxon>
        <taxon>Centaurea</taxon>
    </lineage>
</organism>
<dbReference type="AlphaFoldDB" id="A0AA38WE17"/>
<name>A0AA38WE17_9ASTR</name>
<gene>
    <name evidence="1" type="ORF">OSB04_019222</name>
</gene>
<dbReference type="Proteomes" id="UP001172457">
    <property type="component" value="Chromosome 5"/>
</dbReference>
<evidence type="ECO:0000313" key="1">
    <source>
        <dbReference type="EMBL" id="KAJ9546679.1"/>
    </source>
</evidence>
<dbReference type="EMBL" id="JARYMX010000005">
    <property type="protein sequence ID" value="KAJ9546679.1"/>
    <property type="molecule type" value="Genomic_DNA"/>
</dbReference>
<protein>
    <submittedName>
        <fullName evidence="1">Uncharacterized protein</fullName>
    </submittedName>
</protein>
<comment type="caution">
    <text evidence="1">The sequence shown here is derived from an EMBL/GenBank/DDBJ whole genome shotgun (WGS) entry which is preliminary data.</text>
</comment>
<sequence length="95" mass="10888">MDVKTCLLNEDLKEEIYIEQPKGFVAQGKENKCEKCVYTNDTTYIYMLIIGGNDKMIRSKKDMLKSKFDMKAMGLSDVILGIKITRTQNDLVLSK</sequence>